<name>A0A432Z2S7_9GAMM</name>
<proteinExistence type="predicted"/>
<reference evidence="2" key="1">
    <citation type="journal article" date="2018" name="Front. Microbiol.">
        <title>Genome-Based Analysis Reveals the Taxonomy and Diversity of the Family Idiomarinaceae.</title>
        <authorList>
            <person name="Liu Y."/>
            <person name="Lai Q."/>
            <person name="Shao Z."/>
        </authorList>
    </citation>
    <scope>NUCLEOTIDE SEQUENCE [LARGE SCALE GENOMIC DNA]</scope>
    <source>
        <strain evidence="2">c121</strain>
    </source>
</reference>
<dbReference type="Proteomes" id="UP000287022">
    <property type="component" value="Unassembled WGS sequence"/>
</dbReference>
<organism evidence="1 2">
    <name type="scientific">Pseudidiomarina sediminum</name>
    <dbReference type="NCBI Taxonomy" id="431675"/>
    <lineage>
        <taxon>Bacteria</taxon>
        <taxon>Pseudomonadati</taxon>
        <taxon>Pseudomonadota</taxon>
        <taxon>Gammaproteobacteria</taxon>
        <taxon>Alteromonadales</taxon>
        <taxon>Idiomarinaceae</taxon>
        <taxon>Pseudidiomarina</taxon>
    </lineage>
</organism>
<protein>
    <submittedName>
        <fullName evidence="1">Uncharacterized protein</fullName>
    </submittedName>
</protein>
<accession>A0A432Z2S7</accession>
<sequence>MKRSSHDKQFRVQAGDIVTLSDLTKWKVEGVSFQHEIRVRVKRNSVIRYMAVHKVRDPNGVALIPGTHYLVIVGDSESRFALRLQNFGPCKMSHIRIQGRDKTRKIGGKVVSQIDYKKFCGSERAFDEEPETIAIEVGSQVLMRSDFAADHYYGAIEMAGKYGIVESIDKPTRPLGWASTLMVDFSGVRKQYRIFRFIDASGHMMQLGWSYRVERKNGMLTAKPIRRIDPDRVEWSDPDP</sequence>
<dbReference type="RefSeq" id="WP_026860577.1">
    <property type="nucleotide sequence ID" value="NZ_PIQE01000003.1"/>
</dbReference>
<dbReference type="EMBL" id="PIQE01000003">
    <property type="protein sequence ID" value="RUO72198.1"/>
    <property type="molecule type" value="Genomic_DNA"/>
</dbReference>
<comment type="caution">
    <text evidence="1">The sequence shown here is derived from an EMBL/GenBank/DDBJ whole genome shotgun (WGS) entry which is preliminary data.</text>
</comment>
<gene>
    <name evidence="1" type="ORF">CWI80_10395</name>
</gene>
<dbReference type="AlphaFoldDB" id="A0A432Z2S7"/>
<keyword evidence="2" id="KW-1185">Reference proteome</keyword>
<evidence type="ECO:0000313" key="2">
    <source>
        <dbReference type="Proteomes" id="UP000287022"/>
    </source>
</evidence>
<dbReference type="STRING" id="1122124.GCA_000423165_01841"/>
<evidence type="ECO:0000313" key="1">
    <source>
        <dbReference type="EMBL" id="RUO72198.1"/>
    </source>
</evidence>